<dbReference type="HOGENOM" id="CLU_000445_114_71_9"/>
<keyword evidence="8" id="KW-1133">Transmembrane helix</keyword>
<dbReference type="InterPro" id="IPR036890">
    <property type="entry name" value="HATPase_C_sf"/>
</dbReference>
<dbReference type="SMART" id="SM00086">
    <property type="entry name" value="PAC"/>
    <property type="match status" value="4"/>
</dbReference>
<dbReference type="CDD" id="cd00082">
    <property type="entry name" value="HisKA"/>
    <property type="match status" value="1"/>
</dbReference>
<dbReference type="PROSITE" id="PS50109">
    <property type="entry name" value="HIS_KIN"/>
    <property type="match status" value="1"/>
</dbReference>
<dbReference type="PRINTS" id="PR00344">
    <property type="entry name" value="BCTRLSENSOR"/>
</dbReference>
<evidence type="ECO:0000256" key="2">
    <source>
        <dbReference type="ARBA" id="ARBA00012438"/>
    </source>
</evidence>
<keyword evidence="8" id="KW-0472">Membrane</keyword>
<feature type="domain" description="Histidine kinase" evidence="9">
    <location>
        <begin position="644"/>
        <end position="862"/>
    </location>
</feature>
<dbReference type="SMART" id="SM00388">
    <property type="entry name" value="HisKA"/>
    <property type="match status" value="1"/>
</dbReference>
<feature type="transmembrane region" description="Helical" evidence="8">
    <location>
        <begin position="41"/>
        <end position="61"/>
    </location>
</feature>
<dbReference type="PANTHER" id="PTHR43304">
    <property type="entry name" value="PHYTOCHROME-LIKE PROTEIN CPH1"/>
    <property type="match status" value="1"/>
</dbReference>
<proteinExistence type="predicted"/>
<dbReference type="Proteomes" id="UP000002217">
    <property type="component" value="Chromosome"/>
</dbReference>
<dbReference type="Gene3D" id="3.30.450.20">
    <property type="entry name" value="PAS domain"/>
    <property type="match status" value="4"/>
</dbReference>
<dbReference type="STRING" id="485916.Dtox_0050"/>
<keyword evidence="6" id="KW-0902">Two-component regulatory system</keyword>
<feature type="domain" description="PAC" evidence="11">
    <location>
        <begin position="142"/>
        <end position="192"/>
    </location>
</feature>
<dbReference type="InterPro" id="IPR036097">
    <property type="entry name" value="HisK_dim/P_sf"/>
</dbReference>
<dbReference type="Pfam" id="PF08448">
    <property type="entry name" value="PAS_4"/>
    <property type="match status" value="1"/>
</dbReference>
<dbReference type="InterPro" id="IPR000014">
    <property type="entry name" value="PAS"/>
</dbReference>
<evidence type="ECO:0000313" key="13">
    <source>
        <dbReference type="Proteomes" id="UP000002217"/>
    </source>
</evidence>
<evidence type="ECO:0000259" key="9">
    <source>
        <dbReference type="PROSITE" id="PS50109"/>
    </source>
</evidence>
<protein>
    <recommendedName>
        <fullName evidence="2">histidine kinase</fullName>
        <ecNumber evidence="2">2.7.13.3</ecNumber>
    </recommendedName>
</protein>
<dbReference type="OrthoDB" id="9784397at2"/>
<dbReference type="SUPFAM" id="SSF55785">
    <property type="entry name" value="PYP-like sensor domain (PAS domain)"/>
    <property type="match status" value="4"/>
</dbReference>
<reference evidence="12 13" key="1">
    <citation type="journal article" date="2009" name="Stand. Genomic Sci.">
        <title>Complete genome sequence of Desulfotomaculum acetoxidans type strain (5575).</title>
        <authorList>
            <person name="Spring S."/>
            <person name="Lapidus A."/>
            <person name="Schroder M."/>
            <person name="Gleim D."/>
            <person name="Sims D."/>
            <person name="Meincke L."/>
            <person name="Glavina Del Rio T."/>
            <person name="Tice H."/>
            <person name="Copeland A."/>
            <person name="Cheng J.F."/>
            <person name="Lucas S."/>
            <person name="Chen F."/>
            <person name="Nolan M."/>
            <person name="Bruce D."/>
            <person name="Goodwin L."/>
            <person name="Pitluck S."/>
            <person name="Ivanova N."/>
            <person name="Mavromatis K."/>
            <person name="Mikhailova N."/>
            <person name="Pati A."/>
            <person name="Chen A."/>
            <person name="Palaniappan K."/>
            <person name="Land M."/>
            <person name="Hauser L."/>
            <person name="Chang Y.J."/>
            <person name="Jeffries C.D."/>
            <person name="Chain P."/>
            <person name="Saunders E."/>
            <person name="Brettin T."/>
            <person name="Detter J.C."/>
            <person name="Goker M."/>
            <person name="Bristow J."/>
            <person name="Eisen J.A."/>
            <person name="Markowitz V."/>
            <person name="Hugenholtz P."/>
            <person name="Kyrpides N.C."/>
            <person name="Klenk H.P."/>
            <person name="Han C."/>
        </authorList>
    </citation>
    <scope>NUCLEOTIDE SEQUENCE [LARGE SCALE GENOMIC DNA]</scope>
    <source>
        <strain evidence="13">ATCC 49208 / DSM 771 / VKM B-1644</strain>
    </source>
</reference>
<keyword evidence="7" id="KW-0175">Coiled coil</keyword>
<dbReference type="AlphaFoldDB" id="C8VVE3"/>
<keyword evidence="5 12" id="KW-0418">Kinase</keyword>
<dbReference type="InterPro" id="IPR001610">
    <property type="entry name" value="PAC"/>
</dbReference>
<evidence type="ECO:0000259" key="11">
    <source>
        <dbReference type="PROSITE" id="PS50113"/>
    </source>
</evidence>
<keyword evidence="13" id="KW-1185">Reference proteome</keyword>
<dbReference type="eggNOG" id="COG5002">
    <property type="taxonomic scope" value="Bacteria"/>
</dbReference>
<dbReference type="InterPro" id="IPR013656">
    <property type="entry name" value="PAS_4"/>
</dbReference>
<feature type="domain" description="PAC" evidence="11">
    <location>
        <begin position="572"/>
        <end position="624"/>
    </location>
</feature>
<dbReference type="InterPro" id="IPR035965">
    <property type="entry name" value="PAS-like_dom_sf"/>
</dbReference>
<dbReference type="SUPFAM" id="SSF55874">
    <property type="entry name" value="ATPase domain of HSP90 chaperone/DNA topoisomerase II/histidine kinase"/>
    <property type="match status" value="1"/>
</dbReference>
<evidence type="ECO:0000313" key="12">
    <source>
        <dbReference type="EMBL" id="ACV61013.1"/>
    </source>
</evidence>
<dbReference type="SMART" id="SM00387">
    <property type="entry name" value="HATPase_c"/>
    <property type="match status" value="1"/>
</dbReference>
<dbReference type="InterPro" id="IPR003594">
    <property type="entry name" value="HATPase_dom"/>
</dbReference>
<dbReference type="Pfam" id="PF02518">
    <property type="entry name" value="HATPase_c"/>
    <property type="match status" value="1"/>
</dbReference>
<feature type="transmembrane region" description="Helical" evidence="8">
    <location>
        <begin position="6"/>
        <end position="29"/>
    </location>
</feature>
<dbReference type="Gene3D" id="3.30.565.10">
    <property type="entry name" value="Histidine kinase-like ATPase, C-terminal domain"/>
    <property type="match status" value="1"/>
</dbReference>
<dbReference type="InterPro" id="IPR000700">
    <property type="entry name" value="PAS-assoc_C"/>
</dbReference>
<dbReference type="InterPro" id="IPR052162">
    <property type="entry name" value="Sensor_kinase/Photoreceptor"/>
</dbReference>
<keyword evidence="8" id="KW-0812">Transmembrane</keyword>
<dbReference type="GO" id="GO:0000155">
    <property type="term" value="F:phosphorelay sensor kinase activity"/>
    <property type="evidence" value="ECO:0007669"/>
    <property type="project" value="InterPro"/>
</dbReference>
<evidence type="ECO:0000259" key="10">
    <source>
        <dbReference type="PROSITE" id="PS50112"/>
    </source>
</evidence>
<feature type="domain" description="PAS" evidence="10">
    <location>
        <begin position="497"/>
        <end position="572"/>
    </location>
</feature>
<dbReference type="Pfam" id="PF13426">
    <property type="entry name" value="PAS_9"/>
    <property type="match status" value="3"/>
</dbReference>
<evidence type="ECO:0000256" key="3">
    <source>
        <dbReference type="ARBA" id="ARBA00022553"/>
    </source>
</evidence>
<keyword evidence="3" id="KW-0597">Phosphoprotein</keyword>
<dbReference type="SUPFAM" id="SSF47384">
    <property type="entry name" value="Homodimeric domain of signal transducing histidine kinase"/>
    <property type="match status" value="1"/>
</dbReference>
<feature type="domain" description="PAS" evidence="10">
    <location>
        <begin position="332"/>
        <end position="403"/>
    </location>
</feature>
<evidence type="ECO:0000256" key="7">
    <source>
        <dbReference type="SAM" id="Coils"/>
    </source>
</evidence>
<dbReference type="Pfam" id="PF00512">
    <property type="entry name" value="HisKA"/>
    <property type="match status" value="1"/>
</dbReference>
<dbReference type="SMART" id="SM00091">
    <property type="entry name" value="PAS"/>
    <property type="match status" value="4"/>
</dbReference>
<keyword evidence="4" id="KW-0808">Transferase</keyword>
<dbReference type="RefSeq" id="WP_012813465.1">
    <property type="nucleotide sequence ID" value="NC_013216.1"/>
</dbReference>
<evidence type="ECO:0000256" key="1">
    <source>
        <dbReference type="ARBA" id="ARBA00000085"/>
    </source>
</evidence>
<feature type="coiled-coil region" evidence="7">
    <location>
        <begin position="448"/>
        <end position="500"/>
    </location>
</feature>
<dbReference type="eggNOG" id="COG4251">
    <property type="taxonomic scope" value="Bacteria"/>
</dbReference>
<evidence type="ECO:0000256" key="5">
    <source>
        <dbReference type="ARBA" id="ARBA00022777"/>
    </source>
</evidence>
<feature type="coiled-coil region" evidence="7">
    <location>
        <begin position="608"/>
        <end position="642"/>
    </location>
</feature>
<dbReference type="PROSITE" id="PS50113">
    <property type="entry name" value="PAC"/>
    <property type="match status" value="2"/>
</dbReference>
<dbReference type="InterPro" id="IPR003661">
    <property type="entry name" value="HisK_dim/P_dom"/>
</dbReference>
<dbReference type="CDD" id="cd00130">
    <property type="entry name" value="PAS"/>
    <property type="match status" value="4"/>
</dbReference>
<feature type="domain" description="PAS" evidence="10">
    <location>
        <begin position="229"/>
        <end position="276"/>
    </location>
</feature>
<dbReference type="PANTHER" id="PTHR43304:SF1">
    <property type="entry name" value="PAC DOMAIN-CONTAINING PROTEIN"/>
    <property type="match status" value="1"/>
</dbReference>
<dbReference type="PROSITE" id="PS50112">
    <property type="entry name" value="PAS"/>
    <property type="match status" value="3"/>
</dbReference>
<dbReference type="NCBIfam" id="TIGR00229">
    <property type="entry name" value="sensory_box"/>
    <property type="match status" value="4"/>
</dbReference>
<dbReference type="EC" id="2.7.13.3" evidence="2"/>
<dbReference type="InterPro" id="IPR004358">
    <property type="entry name" value="Sig_transdc_His_kin-like_C"/>
</dbReference>
<organism evidence="12 13">
    <name type="scientific">Desulfofarcimen acetoxidans (strain ATCC 49208 / DSM 771 / KCTC 5769 / VKM B-1644 / 5575)</name>
    <name type="common">Desulfotomaculum acetoxidans</name>
    <dbReference type="NCBI Taxonomy" id="485916"/>
    <lineage>
        <taxon>Bacteria</taxon>
        <taxon>Bacillati</taxon>
        <taxon>Bacillota</taxon>
        <taxon>Clostridia</taxon>
        <taxon>Eubacteriales</taxon>
        <taxon>Peptococcaceae</taxon>
        <taxon>Desulfofarcimen</taxon>
    </lineage>
</organism>
<evidence type="ECO:0000256" key="8">
    <source>
        <dbReference type="SAM" id="Phobius"/>
    </source>
</evidence>
<name>C8VVE3_DESAS</name>
<dbReference type="KEGG" id="dae:Dtox_0050"/>
<gene>
    <name evidence="12" type="ordered locus">Dtox_0050</name>
</gene>
<evidence type="ECO:0000256" key="6">
    <source>
        <dbReference type="ARBA" id="ARBA00023012"/>
    </source>
</evidence>
<comment type="catalytic activity">
    <reaction evidence="1">
        <text>ATP + protein L-histidine = ADP + protein N-phospho-L-histidine.</text>
        <dbReference type="EC" id="2.7.13.3"/>
    </reaction>
</comment>
<dbReference type="InterPro" id="IPR005467">
    <property type="entry name" value="His_kinase_dom"/>
</dbReference>
<dbReference type="EMBL" id="CP001720">
    <property type="protein sequence ID" value="ACV61013.1"/>
    <property type="molecule type" value="Genomic_DNA"/>
</dbReference>
<evidence type="ECO:0000256" key="4">
    <source>
        <dbReference type="ARBA" id="ARBA00022679"/>
    </source>
</evidence>
<accession>C8VVE3</accession>
<sequence length="871" mass="100469">MSRFKFPLIYMIVFLLLIAGIMLTDLLNYHSQQNNIMINSYYPIIILLIVTFISLIIYLVFPEQIYKFYPLSMKNVLLKYANDILFLFDCDFNFIEINDKAIKTYGYSHKEFLKMKFHDLIDHNKCPQFNEICKKIDSYHGYIYETVHQRKDGSTFPVEISSRPIIAGRKKYYHSIIRDITVRKQVEDQLRQANLDLNTKIKELLHSEEKFNKAFHASPVIMSISTLKDGRYMEINDSFVRLHGYSREEIIGRTALEIGAWNDPCDRDIVAQLLNEQGYVKNLEVNYFTKARELHTGLLSIELINFGGEQCLIAIMHDITDLKRTEKQLQQSKQELTTLLENIPDIISRFDRNLRYLYVNPAVTQATGLHQNCFIGKTNRDLDMPEEQVHIWNRALEKVFMTGKNHIIEFYYQLADKQKHFESRLIPENSPQGEVESVLVICRNITMRKEMEHRLTTYQEQLENMVYKRTLALKKSNEQLKQEIIERLQAETALQQSERKYRALFNNTNDAILLHGISGNNSFESIIEVNDAVCRRLGYTREELTQLSLADIYAPESRRLLPNILNIILNRKHLTFEVIHITKTGQKIPVEAASHLFTLNGKKVILSVIRDITERKRAEAELQEARQQAERLQTMASLATMTAGIAHEINQPLNSLKIMVDGLLFWHDRNGTLDENELIDGLKNISAQADRISLIIRRMKALVRHESPPNLYPCNLNSAVEKAIVTMHAQLLASNIKLRNILQNPLPPLSGENFGLEEVIVILLVNAIQALNNSRQIDKEILITTRSERYIILEISDNGSGVPTDLQEKIFEPFFTTKEVGQGMGLGLSIAHTIITSFHGQISLRTNEKGGTTFQLDFPVYNNDLIEEVGL</sequence>
<dbReference type="Gene3D" id="1.10.287.130">
    <property type="match status" value="1"/>
</dbReference>